<sequence length="119" mass="11861">MTARMVKCVVKNRFFTTHSARTADVADDVSSLTAEGAPALYGLVLDGGLRVARGADGADRAVGRARCGDGLADLAEAALRRGEALDDGGAEVAGTEGVGDAAVGLAVTVTTMGGDLLLA</sequence>
<evidence type="ECO:0000313" key="2">
    <source>
        <dbReference type="Proteomes" id="UP001501509"/>
    </source>
</evidence>
<protein>
    <submittedName>
        <fullName evidence="1">Uncharacterized protein</fullName>
    </submittedName>
</protein>
<comment type="caution">
    <text evidence="1">The sequence shown here is derived from an EMBL/GenBank/DDBJ whole genome shotgun (WGS) entry which is preliminary data.</text>
</comment>
<reference evidence="2" key="1">
    <citation type="journal article" date="2019" name="Int. J. Syst. Evol. Microbiol.">
        <title>The Global Catalogue of Microorganisms (GCM) 10K type strain sequencing project: providing services to taxonomists for standard genome sequencing and annotation.</title>
        <authorList>
            <consortium name="The Broad Institute Genomics Platform"/>
            <consortium name="The Broad Institute Genome Sequencing Center for Infectious Disease"/>
            <person name="Wu L."/>
            <person name="Ma J."/>
        </authorList>
    </citation>
    <scope>NUCLEOTIDE SEQUENCE [LARGE SCALE GENOMIC DNA]</scope>
    <source>
        <strain evidence="2">JCM 6833</strain>
    </source>
</reference>
<dbReference type="EMBL" id="BAAATD010000013">
    <property type="protein sequence ID" value="GAA2627107.1"/>
    <property type="molecule type" value="Genomic_DNA"/>
</dbReference>
<dbReference type="Proteomes" id="UP001501509">
    <property type="component" value="Unassembled WGS sequence"/>
</dbReference>
<evidence type="ECO:0000313" key="1">
    <source>
        <dbReference type="EMBL" id="GAA2627107.1"/>
    </source>
</evidence>
<organism evidence="1 2">
    <name type="scientific">Actinomadura fulvescens</name>
    <dbReference type="NCBI Taxonomy" id="46160"/>
    <lineage>
        <taxon>Bacteria</taxon>
        <taxon>Bacillati</taxon>
        <taxon>Actinomycetota</taxon>
        <taxon>Actinomycetes</taxon>
        <taxon>Streptosporangiales</taxon>
        <taxon>Thermomonosporaceae</taxon>
        <taxon>Actinomadura</taxon>
    </lineage>
</organism>
<name>A0ABP6CXS1_9ACTN</name>
<proteinExistence type="predicted"/>
<gene>
    <name evidence="1" type="ORF">GCM10010411_75210</name>
</gene>
<keyword evidence="2" id="KW-1185">Reference proteome</keyword>
<accession>A0ABP6CXS1</accession>